<dbReference type="GO" id="GO:0006508">
    <property type="term" value="P:proteolysis"/>
    <property type="evidence" value="ECO:0007669"/>
    <property type="project" value="UniProtKB-KW"/>
</dbReference>
<keyword evidence="3" id="KW-0378">Hydrolase</keyword>
<comment type="similarity">
    <text evidence="1">Belongs to the peptidase C48 family.</text>
</comment>
<dbReference type="GO" id="GO:0016926">
    <property type="term" value="P:protein desumoylation"/>
    <property type="evidence" value="ECO:0007669"/>
    <property type="project" value="TreeGrafter"/>
</dbReference>
<dbReference type="Gene3D" id="3.40.395.10">
    <property type="entry name" value="Adenoviral Proteinase, Chain A"/>
    <property type="match status" value="1"/>
</dbReference>
<dbReference type="PANTHER" id="PTHR12606">
    <property type="entry name" value="SENTRIN/SUMO-SPECIFIC PROTEASE"/>
    <property type="match status" value="1"/>
</dbReference>
<evidence type="ECO:0000259" key="6">
    <source>
        <dbReference type="PROSITE" id="PS50600"/>
    </source>
</evidence>
<dbReference type="AlphaFoldDB" id="A0A4Y2DGG7"/>
<dbReference type="GO" id="GO:0080090">
    <property type="term" value="P:regulation of primary metabolic process"/>
    <property type="evidence" value="ECO:0007669"/>
    <property type="project" value="UniProtKB-ARBA"/>
</dbReference>
<dbReference type="Pfam" id="PF02902">
    <property type="entry name" value="Peptidase_C48"/>
    <property type="match status" value="1"/>
</dbReference>
<proteinExistence type="inferred from homology"/>
<dbReference type="Proteomes" id="UP000499080">
    <property type="component" value="Unassembled WGS sequence"/>
</dbReference>
<protein>
    <submittedName>
        <fullName evidence="7">Sentrin-specific protease 1</fullName>
    </submittedName>
</protein>
<sequence>MSSLTTIYSRKRRSDDECSSSDSDEDARPVKKSRVLNREPSTLPKYLLYIGDVLARKFQNLVNWIYRLPVGDHNDRESMLKSGLDGNVPIEIEEEEEDIDVVEINAEDDDLIIEEEFTCISDQSTRKDYLHRNSIPIPVVTHPLSSSTPVYRGHNGTRGRTLNSLSRRPVNGCNNSKTYPTRNKRDGTILQKLTYNRNIAPITNPSLDVEILLDTRETPGEESDDLEIVSEISNGRSSRRLTRQTVSPVVSKFGQASKECNGTSPDSIVNGKAASCERQKSLNKSSTAHEVFRLQEKYHYQLILDKMIGTSTYRPVTPKKDPRPTEIQVDLTGDDKPLVPSHFKKENLEKPVNEFLQKYYKPCKFKPCASPKDNSEVEIFTVDDDVQVIETEASDDYYKYKPKFSKGPGIFSAEWINELKKTINLETAQHLQFVTAQEDKLKRYRERRAARVLKGKILRGQSISPDQSEKDEFPELTPDMDDRIEWAFLLTQPSIETLSTFKDCTCNRNDIVTLSGLNWLNDSVINFYLALVMERGKNHPVYPSVYAFNSYFYSSLKSRGPKAVMRWTRKIEDSKNIFQFDILFVPLHLGMHWALCVVDNRMKKIKYYDSMQGTDDQCLRILQNYLVVEKKEKLGIAMDPSAYSLEIVKDIPQQMNGSDCGMFTLKYAEYISRDAPITFSQEHMQYFRRRMVIEILDKKLF</sequence>
<organism evidence="7 8">
    <name type="scientific">Araneus ventricosus</name>
    <name type="common">Orbweaver spider</name>
    <name type="synonym">Epeira ventricosa</name>
    <dbReference type="NCBI Taxonomy" id="182803"/>
    <lineage>
        <taxon>Eukaryota</taxon>
        <taxon>Metazoa</taxon>
        <taxon>Ecdysozoa</taxon>
        <taxon>Arthropoda</taxon>
        <taxon>Chelicerata</taxon>
        <taxon>Arachnida</taxon>
        <taxon>Araneae</taxon>
        <taxon>Araneomorphae</taxon>
        <taxon>Entelegynae</taxon>
        <taxon>Araneoidea</taxon>
        <taxon>Araneidae</taxon>
        <taxon>Araneus</taxon>
    </lineage>
</organism>
<keyword evidence="2 7" id="KW-0645">Protease</keyword>
<dbReference type="FunFam" id="3.40.395.10:FF:000001">
    <property type="entry name" value="Sentrin-specific protease 1"/>
    <property type="match status" value="1"/>
</dbReference>
<dbReference type="EMBL" id="BGPR01000355">
    <property type="protein sequence ID" value="GBM15116.1"/>
    <property type="molecule type" value="Genomic_DNA"/>
</dbReference>
<dbReference type="InterPro" id="IPR003653">
    <property type="entry name" value="Peptidase_C48_C"/>
</dbReference>
<keyword evidence="4" id="KW-0788">Thiol protease</keyword>
<evidence type="ECO:0000256" key="2">
    <source>
        <dbReference type="ARBA" id="ARBA00022670"/>
    </source>
</evidence>
<accession>A0A4Y2DGG7</accession>
<dbReference type="OrthoDB" id="6428410at2759"/>
<evidence type="ECO:0000256" key="4">
    <source>
        <dbReference type="ARBA" id="ARBA00022807"/>
    </source>
</evidence>
<reference evidence="7 8" key="1">
    <citation type="journal article" date="2019" name="Sci. Rep.">
        <title>Orb-weaving spider Araneus ventricosus genome elucidates the spidroin gene catalogue.</title>
        <authorList>
            <person name="Kono N."/>
            <person name="Nakamura H."/>
            <person name="Ohtoshi R."/>
            <person name="Moran D.A.P."/>
            <person name="Shinohara A."/>
            <person name="Yoshida Y."/>
            <person name="Fujiwara M."/>
            <person name="Mori M."/>
            <person name="Tomita M."/>
            <person name="Arakawa K."/>
        </authorList>
    </citation>
    <scope>NUCLEOTIDE SEQUENCE [LARGE SCALE GENOMIC DNA]</scope>
</reference>
<dbReference type="PANTHER" id="PTHR12606:SF141">
    <property type="entry name" value="GH15225P-RELATED"/>
    <property type="match status" value="1"/>
</dbReference>
<evidence type="ECO:0000313" key="8">
    <source>
        <dbReference type="Proteomes" id="UP000499080"/>
    </source>
</evidence>
<dbReference type="GO" id="GO:0060255">
    <property type="term" value="P:regulation of macromolecule metabolic process"/>
    <property type="evidence" value="ECO:0007669"/>
    <property type="project" value="UniProtKB-ARBA"/>
</dbReference>
<dbReference type="InterPro" id="IPR038765">
    <property type="entry name" value="Papain-like_cys_pep_sf"/>
</dbReference>
<feature type="region of interest" description="Disordered" evidence="5">
    <location>
        <begin position="1"/>
        <end position="35"/>
    </location>
</feature>
<evidence type="ECO:0000313" key="7">
    <source>
        <dbReference type="EMBL" id="GBM15116.1"/>
    </source>
</evidence>
<evidence type="ECO:0000256" key="5">
    <source>
        <dbReference type="SAM" id="MobiDB-lite"/>
    </source>
</evidence>
<dbReference type="PROSITE" id="PS50600">
    <property type="entry name" value="ULP_PROTEASE"/>
    <property type="match status" value="1"/>
</dbReference>
<evidence type="ECO:0000256" key="3">
    <source>
        <dbReference type="ARBA" id="ARBA00022801"/>
    </source>
</evidence>
<dbReference type="GO" id="GO:0005634">
    <property type="term" value="C:nucleus"/>
    <property type="evidence" value="ECO:0007669"/>
    <property type="project" value="TreeGrafter"/>
</dbReference>
<keyword evidence="8" id="KW-1185">Reference proteome</keyword>
<comment type="caution">
    <text evidence="7">The sequence shown here is derived from an EMBL/GenBank/DDBJ whole genome shotgun (WGS) entry which is preliminary data.</text>
</comment>
<dbReference type="GO" id="GO:0016929">
    <property type="term" value="F:deSUMOylase activity"/>
    <property type="evidence" value="ECO:0007669"/>
    <property type="project" value="TreeGrafter"/>
</dbReference>
<name>A0A4Y2DGG7_ARAVE</name>
<evidence type="ECO:0000256" key="1">
    <source>
        <dbReference type="ARBA" id="ARBA00005234"/>
    </source>
</evidence>
<dbReference type="SUPFAM" id="SSF54001">
    <property type="entry name" value="Cysteine proteinases"/>
    <property type="match status" value="1"/>
</dbReference>
<gene>
    <name evidence="7" type="primary">Senp1_2</name>
    <name evidence="7" type="ORF">AVEN_242160_3</name>
</gene>
<feature type="domain" description="Ubiquitin-like protease family profile" evidence="6">
    <location>
        <begin position="488"/>
        <end position="671"/>
    </location>
</feature>